<dbReference type="OrthoDB" id="266913at2"/>
<keyword evidence="7 8" id="KW-0472">Membrane</keyword>
<dbReference type="Gene3D" id="3.40.1710.10">
    <property type="entry name" value="abc type-2 transporter like domain"/>
    <property type="match status" value="1"/>
</dbReference>
<evidence type="ECO:0000313" key="10">
    <source>
        <dbReference type="EMBL" id="CUS05954.1"/>
    </source>
</evidence>
<protein>
    <recommendedName>
        <fullName evidence="9">ABC transmembrane type-2 domain-containing protein</fullName>
    </recommendedName>
</protein>
<evidence type="ECO:0000256" key="7">
    <source>
        <dbReference type="ARBA" id="ARBA00023136"/>
    </source>
</evidence>
<feature type="transmembrane region" description="Helical" evidence="8">
    <location>
        <begin position="334"/>
        <end position="353"/>
    </location>
</feature>
<name>A0A160T7A1_9CHLR</name>
<feature type="transmembrane region" description="Helical" evidence="8">
    <location>
        <begin position="274"/>
        <end position="298"/>
    </location>
</feature>
<evidence type="ECO:0000256" key="3">
    <source>
        <dbReference type="ARBA" id="ARBA00022448"/>
    </source>
</evidence>
<evidence type="ECO:0000259" key="9">
    <source>
        <dbReference type="PROSITE" id="PS51012"/>
    </source>
</evidence>
<dbReference type="InterPro" id="IPR047817">
    <property type="entry name" value="ABC2_TM_bact-type"/>
</dbReference>
<dbReference type="KEGG" id="pbf:CFX0092_B0420"/>
<evidence type="ECO:0000313" key="11">
    <source>
        <dbReference type="Proteomes" id="UP000215027"/>
    </source>
</evidence>
<dbReference type="Proteomes" id="UP000215027">
    <property type="component" value="Chromosome II"/>
</dbReference>
<dbReference type="PANTHER" id="PTHR30294">
    <property type="entry name" value="MEMBRANE COMPONENT OF ABC TRANSPORTER YHHJ-RELATED"/>
    <property type="match status" value="1"/>
</dbReference>
<comment type="similarity">
    <text evidence="2">Belongs to the ABC-2 integral membrane protein family.</text>
</comment>
<dbReference type="Pfam" id="PF12698">
    <property type="entry name" value="ABC2_membrane_3"/>
    <property type="match status" value="1"/>
</dbReference>
<evidence type="ECO:0000256" key="5">
    <source>
        <dbReference type="ARBA" id="ARBA00022692"/>
    </source>
</evidence>
<dbReference type="PROSITE" id="PS51012">
    <property type="entry name" value="ABC_TM2"/>
    <property type="match status" value="1"/>
</dbReference>
<keyword evidence="4" id="KW-1003">Cell membrane</keyword>
<feature type="domain" description="ABC transmembrane type-2" evidence="9">
    <location>
        <begin position="189"/>
        <end position="415"/>
    </location>
</feature>
<dbReference type="GO" id="GO:0005886">
    <property type="term" value="C:plasma membrane"/>
    <property type="evidence" value="ECO:0007669"/>
    <property type="project" value="UniProtKB-SubCell"/>
</dbReference>
<feature type="transmembrane region" description="Helical" evidence="8">
    <location>
        <begin position="21"/>
        <end position="43"/>
    </location>
</feature>
<evidence type="ECO:0000256" key="4">
    <source>
        <dbReference type="ARBA" id="ARBA00022475"/>
    </source>
</evidence>
<feature type="transmembrane region" description="Helical" evidence="8">
    <location>
        <begin position="304"/>
        <end position="327"/>
    </location>
</feature>
<evidence type="ECO:0000256" key="6">
    <source>
        <dbReference type="ARBA" id="ARBA00022989"/>
    </source>
</evidence>
<keyword evidence="11" id="KW-1185">Reference proteome</keyword>
<feature type="transmembrane region" description="Helical" evidence="8">
    <location>
        <begin position="390"/>
        <end position="412"/>
    </location>
</feature>
<evidence type="ECO:0000256" key="2">
    <source>
        <dbReference type="ARBA" id="ARBA00007783"/>
    </source>
</evidence>
<proteinExistence type="inferred from homology"/>
<dbReference type="PANTHER" id="PTHR30294:SF29">
    <property type="entry name" value="MULTIDRUG ABC TRANSPORTER PERMEASE YBHS-RELATED"/>
    <property type="match status" value="1"/>
</dbReference>
<dbReference type="GO" id="GO:0140359">
    <property type="term" value="F:ABC-type transporter activity"/>
    <property type="evidence" value="ECO:0007669"/>
    <property type="project" value="InterPro"/>
</dbReference>
<dbReference type="AlphaFoldDB" id="A0A160T7A1"/>
<reference evidence="10" key="1">
    <citation type="submission" date="2016-01" db="EMBL/GenBank/DDBJ databases">
        <authorList>
            <person name="Mcilroy J.S."/>
            <person name="Karst M S."/>
            <person name="Albertsen M."/>
        </authorList>
    </citation>
    <scope>NUCLEOTIDE SEQUENCE</scope>
    <source>
        <strain evidence="10">Cfx-K</strain>
    </source>
</reference>
<keyword evidence="6 8" id="KW-1133">Transmembrane helix</keyword>
<organism evidence="10 11">
    <name type="scientific">Candidatus Promineifilum breve</name>
    <dbReference type="NCBI Taxonomy" id="1806508"/>
    <lineage>
        <taxon>Bacteria</taxon>
        <taxon>Bacillati</taxon>
        <taxon>Chloroflexota</taxon>
        <taxon>Ardenticatenia</taxon>
        <taxon>Candidatus Promineifilales</taxon>
        <taxon>Candidatus Promineifilaceae</taxon>
        <taxon>Candidatus Promineifilum</taxon>
    </lineage>
</organism>
<dbReference type="RefSeq" id="WP_157913344.1">
    <property type="nucleotide sequence ID" value="NZ_LN890656.1"/>
</dbReference>
<evidence type="ECO:0000256" key="1">
    <source>
        <dbReference type="ARBA" id="ARBA00004651"/>
    </source>
</evidence>
<evidence type="ECO:0000256" key="8">
    <source>
        <dbReference type="SAM" id="Phobius"/>
    </source>
</evidence>
<keyword evidence="5 8" id="KW-0812">Transmembrane</keyword>
<sequence>MNKILTIMWKDISIIFRDGAALVLMIAGPLVLTLGLGLITGSFGGGDDAPTISRIPVLVVDQDGGALAVALDDLLRGDDLSGLLAAEAWNDEAAARESVGNGDAAAAVIIPAGFSASLMPDPTSGQLPAPVALRLYGDPGSPIGAAVVRTVTEEFTNQAVNNVAAIQIGLTQLATSGAVAPDDLPAVGQAMGEQLFGAEATAGALITVRAESVATGGTAGFNPMAFFAPAMALLFLMYAVTLGARSLITERREGTLARMLAAPVNAAQVLSGKVAGIFMTGFLQMSVLILLTTLMYQLNWGNPLGVLLLIAAAALAATGWGLLLASLSSNAGQITTLGTAAMLIFGILGGSFVPGMEFGPLLQYAGMITPNRWAQDGFISLASGDGLASLVTPLTALVLMALILFALSAVLFRRRQSSILTG</sequence>
<comment type="subcellular location">
    <subcellularLocation>
        <location evidence="1">Cell membrane</location>
        <topology evidence="1">Multi-pass membrane protein</topology>
    </subcellularLocation>
</comment>
<keyword evidence="3" id="KW-0813">Transport</keyword>
<dbReference type="InterPro" id="IPR051449">
    <property type="entry name" value="ABC-2_transporter_component"/>
</dbReference>
<gene>
    <name evidence="10" type="ORF">CFX0092_B0420</name>
</gene>
<dbReference type="EMBL" id="LN890656">
    <property type="protein sequence ID" value="CUS05954.1"/>
    <property type="molecule type" value="Genomic_DNA"/>
</dbReference>
<feature type="transmembrane region" description="Helical" evidence="8">
    <location>
        <begin position="226"/>
        <end position="248"/>
    </location>
</feature>
<accession>A0A160T7A1</accession>
<dbReference type="InterPro" id="IPR013525">
    <property type="entry name" value="ABC2_TM"/>
</dbReference>